<organism evidence="1 2">
    <name type="scientific">Hyalomma asiaticum</name>
    <name type="common">Tick</name>
    <dbReference type="NCBI Taxonomy" id="266040"/>
    <lineage>
        <taxon>Eukaryota</taxon>
        <taxon>Metazoa</taxon>
        <taxon>Ecdysozoa</taxon>
        <taxon>Arthropoda</taxon>
        <taxon>Chelicerata</taxon>
        <taxon>Arachnida</taxon>
        <taxon>Acari</taxon>
        <taxon>Parasitiformes</taxon>
        <taxon>Ixodida</taxon>
        <taxon>Ixodoidea</taxon>
        <taxon>Ixodidae</taxon>
        <taxon>Hyalomminae</taxon>
        <taxon>Hyalomma</taxon>
    </lineage>
</organism>
<dbReference type="EMBL" id="CM023484">
    <property type="protein sequence ID" value="KAH6932955.1"/>
    <property type="molecule type" value="Genomic_DNA"/>
</dbReference>
<accession>A0ACB7SEC0</accession>
<evidence type="ECO:0000313" key="1">
    <source>
        <dbReference type="EMBL" id="KAH6932955.1"/>
    </source>
</evidence>
<protein>
    <submittedName>
        <fullName evidence="1">Uncharacterized protein</fullName>
    </submittedName>
</protein>
<reference evidence="1" key="1">
    <citation type="submission" date="2020-05" db="EMBL/GenBank/DDBJ databases">
        <title>Large-scale comparative analyses of tick genomes elucidate their genetic diversity and vector capacities.</title>
        <authorList>
            <person name="Jia N."/>
            <person name="Wang J."/>
            <person name="Shi W."/>
            <person name="Du L."/>
            <person name="Sun Y."/>
            <person name="Zhan W."/>
            <person name="Jiang J."/>
            <person name="Wang Q."/>
            <person name="Zhang B."/>
            <person name="Ji P."/>
            <person name="Sakyi L.B."/>
            <person name="Cui X."/>
            <person name="Yuan T."/>
            <person name="Jiang B."/>
            <person name="Yang W."/>
            <person name="Lam T.T.-Y."/>
            <person name="Chang Q."/>
            <person name="Ding S."/>
            <person name="Wang X."/>
            <person name="Zhu J."/>
            <person name="Ruan X."/>
            <person name="Zhao L."/>
            <person name="Wei J."/>
            <person name="Que T."/>
            <person name="Du C."/>
            <person name="Cheng J."/>
            <person name="Dai P."/>
            <person name="Han X."/>
            <person name="Huang E."/>
            <person name="Gao Y."/>
            <person name="Liu J."/>
            <person name="Shao H."/>
            <person name="Ye R."/>
            <person name="Li L."/>
            <person name="Wei W."/>
            <person name="Wang X."/>
            <person name="Wang C."/>
            <person name="Yang T."/>
            <person name="Huo Q."/>
            <person name="Li W."/>
            <person name="Guo W."/>
            <person name="Chen H."/>
            <person name="Zhou L."/>
            <person name="Ni X."/>
            <person name="Tian J."/>
            <person name="Zhou Y."/>
            <person name="Sheng Y."/>
            <person name="Liu T."/>
            <person name="Pan Y."/>
            <person name="Xia L."/>
            <person name="Li J."/>
            <person name="Zhao F."/>
            <person name="Cao W."/>
        </authorList>
    </citation>
    <scope>NUCLEOTIDE SEQUENCE</scope>
    <source>
        <strain evidence="1">Hyas-2018</strain>
    </source>
</reference>
<evidence type="ECO:0000313" key="2">
    <source>
        <dbReference type="Proteomes" id="UP000821845"/>
    </source>
</evidence>
<comment type="caution">
    <text evidence="1">The sequence shown here is derived from an EMBL/GenBank/DDBJ whole genome shotgun (WGS) entry which is preliminary data.</text>
</comment>
<gene>
    <name evidence="1" type="ORF">HPB50_011056</name>
</gene>
<proteinExistence type="predicted"/>
<sequence length="444" mass="49742">MENNKLWGGRFSGKTSDAMLKFNNSIAYDRRLWKEDVEGSKAYAEALKCAGIITPQEADTIRCGLTVEQEWSSGKFVVTQDDEDIHSANERRLKEIVGHEIGGKLHTGRSRNDQVATDMRLWTRNSIATLIEHIRHFIEITCTRAEREIDVLMPGYTHLQKAQPIRFSHWMLSYAWFLRQDAERFLDLSRRLNVCPLGSGALAGNPFPIDKERMASELLFDGVIQNSITAVSDRDFIAEFLFSCSLTAVHLSKWAEDLIVYSSAEFGYVTLDDAYTTGSSLMPQKKNPDGLELIRGKTGRISGHLVGFLMVLKGLPSTYNKDLQEDKEAVFDTYDTLVSSLEIATGNVETMKVPFRDAHCIAGKLVALAEEKNLPMTSLTCADAKSVSELFDDDLGQLWNYEHSVEQYKATGGTAKKSVLAQIGSLRQWLGLMEKEPLCHKPAS</sequence>
<dbReference type="Proteomes" id="UP000821845">
    <property type="component" value="Chromosome 4"/>
</dbReference>
<name>A0ACB7SEC0_HYAAI</name>
<keyword evidence="2" id="KW-1185">Reference proteome</keyword>